<sequence>MILTIFSVTAALGQAAPPHDIVTTLKTVGASKLFTFMYQWNFQPEMTVPFGLKIKSLAFGTILI</sequence>
<dbReference type="AlphaFoldDB" id="A0A0Q3VFU8"/>
<accession>A0A0Q3VFU8</accession>
<proteinExistence type="predicted"/>
<keyword evidence="2" id="KW-1185">Reference proteome</keyword>
<dbReference type="RefSeq" id="WP_053474636.1">
    <property type="nucleotide sequence ID" value="NZ_CP041305.1"/>
</dbReference>
<dbReference type="Proteomes" id="UP000050996">
    <property type="component" value="Unassembled WGS sequence"/>
</dbReference>
<gene>
    <name evidence="1" type="ORF">AN957_05890</name>
</gene>
<dbReference type="EMBL" id="LJIX01000006">
    <property type="protein sequence ID" value="KQL18170.1"/>
    <property type="molecule type" value="Genomic_DNA"/>
</dbReference>
<evidence type="ECO:0000313" key="2">
    <source>
        <dbReference type="Proteomes" id="UP000050996"/>
    </source>
</evidence>
<dbReference type="STRING" id="1637975.AN957_05890"/>
<organism evidence="1 2">
    <name type="scientific">Cytobacillus solani</name>
    <dbReference type="NCBI Taxonomy" id="1637975"/>
    <lineage>
        <taxon>Bacteria</taxon>
        <taxon>Bacillati</taxon>
        <taxon>Bacillota</taxon>
        <taxon>Bacilli</taxon>
        <taxon>Bacillales</taxon>
        <taxon>Bacillaceae</taxon>
        <taxon>Cytobacillus</taxon>
    </lineage>
</organism>
<reference evidence="1 2" key="1">
    <citation type="submission" date="2015-09" db="EMBL/GenBank/DDBJ databases">
        <title>Genome sequencing project for genomic taxonomy and phylogenomics of Bacillus-like bacteria.</title>
        <authorList>
            <person name="Liu B."/>
            <person name="Wang J."/>
            <person name="Zhu Y."/>
            <person name="Liu G."/>
            <person name="Chen Q."/>
            <person name="Chen Z."/>
            <person name="Lan J."/>
            <person name="Che J."/>
            <person name="Ge C."/>
            <person name="Shi H."/>
            <person name="Pan Z."/>
            <person name="Liu X."/>
        </authorList>
    </citation>
    <scope>NUCLEOTIDE SEQUENCE [LARGE SCALE GENOMIC DNA]</scope>
    <source>
        <strain evidence="1 2">FJAT-18043</strain>
    </source>
</reference>
<name>A0A0Q3VFU8_9BACI</name>
<evidence type="ECO:0000313" key="1">
    <source>
        <dbReference type="EMBL" id="KQL18170.1"/>
    </source>
</evidence>
<dbReference type="PATRIC" id="fig|1637975.4.peg.862"/>
<comment type="caution">
    <text evidence="1">The sequence shown here is derived from an EMBL/GenBank/DDBJ whole genome shotgun (WGS) entry which is preliminary data.</text>
</comment>
<protein>
    <submittedName>
        <fullName evidence="1">Uncharacterized protein</fullName>
    </submittedName>
</protein>